<proteinExistence type="predicted"/>
<evidence type="ECO:0000313" key="2">
    <source>
        <dbReference type="EMBL" id="KAK4093948.1"/>
    </source>
</evidence>
<sequence>MHTAPDWAVVACCRKLGRMGPAESHRRGAAGLTARIPRDETFPPRAAYVVDVRWAPLVEDRARRMEDRGPKIASAGLRRQGQDRIVSFRDTTWGLGCRVVVDPDGLREDAWRVELRIETARKGPKVALRHLARSRIGQVARDYVAAARRALSLSAVAGHVSDPFAADDETLTSASTSRDMKQQHAMWDCGSGCKGSTRPQSCLHDAAFEFLRDGVTQSLGLQHGPSMKLITRVVGRARKCLDEETRAAETRQGPRPRQSECFRPRRQAV</sequence>
<comment type="caution">
    <text evidence="2">The sequence shown here is derived from an EMBL/GenBank/DDBJ whole genome shotgun (WGS) entry which is preliminary data.</text>
</comment>
<feature type="region of interest" description="Disordered" evidence="1">
    <location>
        <begin position="244"/>
        <end position="269"/>
    </location>
</feature>
<protein>
    <submittedName>
        <fullName evidence="2">Uncharacterized protein</fullName>
    </submittedName>
</protein>
<evidence type="ECO:0000313" key="3">
    <source>
        <dbReference type="Proteomes" id="UP001287286"/>
    </source>
</evidence>
<accession>A0ABR0CE09</accession>
<keyword evidence="3" id="KW-1185">Reference proteome</keyword>
<gene>
    <name evidence="2" type="ORF">Purlil1_1439</name>
</gene>
<reference evidence="2 3" key="1">
    <citation type="journal article" date="2024" name="Microbiol. Resour. Announc.">
        <title>Genome annotations for the ascomycete fungi Trichoderma harzianum, Trichoderma aggressivum, and Purpureocillium lilacinum.</title>
        <authorList>
            <person name="Beijen E.P.W."/>
            <person name="Ohm R.A."/>
        </authorList>
    </citation>
    <scope>NUCLEOTIDE SEQUENCE [LARGE SCALE GENOMIC DNA]</scope>
    <source>
        <strain evidence="2 3">CBS 150709</strain>
    </source>
</reference>
<evidence type="ECO:0000256" key="1">
    <source>
        <dbReference type="SAM" id="MobiDB-lite"/>
    </source>
</evidence>
<organism evidence="2 3">
    <name type="scientific">Purpureocillium lilacinum</name>
    <name type="common">Paecilomyces lilacinus</name>
    <dbReference type="NCBI Taxonomy" id="33203"/>
    <lineage>
        <taxon>Eukaryota</taxon>
        <taxon>Fungi</taxon>
        <taxon>Dikarya</taxon>
        <taxon>Ascomycota</taxon>
        <taxon>Pezizomycotina</taxon>
        <taxon>Sordariomycetes</taxon>
        <taxon>Hypocreomycetidae</taxon>
        <taxon>Hypocreales</taxon>
        <taxon>Ophiocordycipitaceae</taxon>
        <taxon>Purpureocillium</taxon>
    </lineage>
</organism>
<dbReference type="EMBL" id="JAWRVI010000004">
    <property type="protein sequence ID" value="KAK4093948.1"/>
    <property type="molecule type" value="Genomic_DNA"/>
</dbReference>
<name>A0ABR0CE09_PURLI</name>
<dbReference type="Proteomes" id="UP001287286">
    <property type="component" value="Unassembled WGS sequence"/>
</dbReference>